<evidence type="ECO:0000259" key="7">
    <source>
        <dbReference type="Pfam" id="PF25975"/>
    </source>
</evidence>
<dbReference type="Proteomes" id="UP000310597">
    <property type="component" value="Unassembled WGS sequence"/>
</dbReference>
<evidence type="ECO:0000259" key="6">
    <source>
        <dbReference type="Pfam" id="PF25954"/>
    </source>
</evidence>
<dbReference type="FunFam" id="2.40.420.20:FF:000003">
    <property type="entry name" value="Cation efflux system protein cusB"/>
    <property type="match status" value="1"/>
</dbReference>
<dbReference type="GO" id="GO:0030288">
    <property type="term" value="C:outer membrane-bounded periplasmic space"/>
    <property type="evidence" value="ECO:0007669"/>
    <property type="project" value="TreeGrafter"/>
</dbReference>
<dbReference type="RefSeq" id="WP_136905989.1">
    <property type="nucleotide sequence ID" value="NZ_SWJZ01000030.1"/>
</dbReference>
<evidence type="ECO:0000256" key="2">
    <source>
        <dbReference type="ARBA" id="ARBA00022448"/>
    </source>
</evidence>
<feature type="domain" description="CzcB-like C-terminal circularly permuted SH3-like" evidence="7">
    <location>
        <begin position="403"/>
        <end position="463"/>
    </location>
</feature>
<dbReference type="PANTHER" id="PTHR30097">
    <property type="entry name" value="CATION EFFLUX SYSTEM PROTEIN CUSB"/>
    <property type="match status" value="1"/>
</dbReference>
<evidence type="ECO:0000313" key="9">
    <source>
        <dbReference type="Proteomes" id="UP000310597"/>
    </source>
</evidence>
<dbReference type="InterPro" id="IPR058649">
    <property type="entry name" value="CzcB_C"/>
</dbReference>
<sequence>MSAVGKLTAAVLVAGSAGWIGLTAGEKGITVASLIGMAEMQLAVLMGNDAVAMPGADAPEAEPTGPVIYWRHPDGLPEWSVSERQTADGRAFLPVLASEDLSLGPAPEPSSEMAMAETGERTILYYRNPMGLPDTSPVPKQDSMGMDYIPVYDGENSDDGSVTVSPGKLQRTGVRTAEAVLAPLAATLRAPGIVELDERRISVISLRADAFIETVADVTTGSTIAEGAPLVTLYSPEIAAALAQFLTDVRSEGRLRDGARQRLENLGVPGEVIDRIATEGQTTVSIPIMAPRSGVVLERMAVEGMMSEAGETLFRIADTSTVWVIAEVPEAALMEIAVGAVVRVSFRGLTDGPISGRIDTIYPEVDMMTRTGKLRIELPNPDGRLRANMFAEVEIMLGGAPVVQVPEGAVIDTGDRQVVILDLGEGRFRPEPVIVGRKGGGMIEIVSGIEAGDTVVSAATFLIDAESNLNAALAALAAPEATPKANP</sequence>
<evidence type="ECO:0000256" key="1">
    <source>
        <dbReference type="ARBA" id="ARBA00009477"/>
    </source>
</evidence>
<dbReference type="GO" id="GO:0016020">
    <property type="term" value="C:membrane"/>
    <property type="evidence" value="ECO:0007669"/>
    <property type="project" value="InterPro"/>
</dbReference>
<gene>
    <name evidence="8" type="ORF">FBT96_09175</name>
</gene>
<dbReference type="GO" id="GO:0022857">
    <property type="term" value="F:transmembrane transporter activity"/>
    <property type="evidence" value="ECO:0007669"/>
    <property type="project" value="InterPro"/>
</dbReference>
<dbReference type="EMBL" id="SWJZ01000030">
    <property type="protein sequence ID" value="TKD21481.1"/>
    <property type="molecule type" value="Genomic_DNA"/>
</dbReference>
<dbReference type="GO" id="GO:0060003">
    <property type="term" value="P:copper ion export"/>
    <property type="evidence" value="ECO:0007669"/>
    <property type="project" value="TreeGrafter"/>
</dbReference>
<dbReference type="Gene3D" id="2.40.30.170">
    <property type="match status" value="1"/>
</dbReference>
<name>A0A4V6WQX4_RHOCA</name>
<dbReference type="FunFam" id="2.40.30.170:FF:000010">
    <property type="entry name" value="Efflux RND transporter periplasmic adaptor subunit"/>
    <property type="match status" value="1"/>
</dbReference>
<dbReference type="InterPro" id="IPR051909">
    <property type="entry name" value="MFP_Cation_Efflux"/>
</dbReference>
<protein>
    <submittedName>
        <fullName evidence="8">Efflux RND transporter periplasmic adaptor subunit</fullName>
    </submittedName>
</protein>
<keyword evidence="3" id="KW-0732">Signal</keyword>
<evidence type="ECO:0000313" key="8">
    <source>
        <dbReference type="EMBL" id="TKD21481.1"/>
    </source>
</evidence>
<accession>A0A4V6WQX4</accession>
<dbReference type="GO" id="GO:0015679">
    <property type="term" value="P:plasma membrane copper ion transport"/>
    <property type="evidence" value="ECO:0007669"/>
    <property type="project" value="TreeGrafter"/>
</dbReference>
<dbReference type="SUPFAM" id="SSF111369">
    <property type="entry name" value="HlyD-like secretion proteins"/>
    <property type="match status" value="1"/>
</dbReference>
<dbReference type="Pfam" id="PF25919">
    <property type="entry name" value="BSH_CusB"/>
    <property type="match status" value="1"/>
</dbReference>
<feature type="domain" description="CusB-like beta-barrel" evidence="6">
    <location>
        <begin position="321"/>
        <end position="395"/>
    </location>
</feature>
<organism evidence="8 9">
    <name type="scientific">Rhodobacter capsulatus</name>
    <name type="common">Rhodopseudomonas capsulata</name>
    <dbReference type="NCBI Taxonomy" id="1061"/>
    <lineage>
        <taxon>Bacteria</taxon>
        <taxon>Pseudomonadati</taxon>
        <taxon>Pseudomonadota</taxon>
        <taxon>Alphaproteobacteria</taxon>
        <taxon>Rhodobacterales</taxon>
        <taxon>Rhodobacter group</taxon>
        <taxon>Rhodobacter</taxon>
    </lineage>
</organism>
<dbReference type="InterPro" id="IPR006143">
    <property type="entry name" value="RND_pump_MFP"/>
</dbReference>
<evidence type="ECO:0000256" key="3">
    <source>
        <dbReference type="ARBA" id="ARBA00022729"/>
    </source>
</evidence>
<keyword evidence="4" id="KW-0406">Ion transport</keyword>
<dbReference type="InterPro" id="IPR058790">
    <property type="entry name" value="BSH_CusB"/>
</dbReference>
<keyword evidence="2" id="KW-0813">Transport</keyword>
<dbReference type="Gene3D" id="2.40.420.20">
    <property type="match status" value="1"/>
</dbReference>
<dbReference type="Pfam" id="PF25954">
    <property type="entry name" value="Beta-barrel_RND_2"/>
    <property type="match status" value="1"/>
</dbReference>
<dbReference type="NCBIfam" id="TIGR01730">
    <property type="entry name" value="RND_mfp"/>
    <property type="match status" value="1"/>
</dbReference>
<dbReference type="AlphaFoldDB" id="A0A4V6WQX4"/>
<evidence type="ECO:0000259" key="5">
    <source>
        <dbReference type="Pfam" id="PF25919"/>
    </source>
</evidence>
<dbReference type="InterPro" id="IPR058792">
    <property type="entry name" value="Beta-barrel_RND_2"/>
</dbReference>
<reference evidence="8 9" key="1">
    <citation type="submission" date="2019-04" db="EMBL/GenBank/DDBJ databases">
        <title>Draft Whole-Genome sequence of the purple photosynthetic bacterium Rhodobacter capsulatus SP108 with an indigenous class A beta-lactamase.</title>
        <authorList>
            <person name="Robertson S."/>
            <person name="Meyer T.E."/>
            <person name="Kyndt J.A."/>
        </authorList>
    </citation>
    <scope>NUCLEOTIDE SEQUENCE [LARGE SCALE GENOMIC DNA]</scope>
    <source>
        <strain evidence="8 9">SP108</strain>
    </source>
</reference>
<dbReference type="Pfam" id="PF25975">
    <property type="entry name" value="CzcB_C"/>
    <property type="match status" value="1"/>
</dbReference>
<dbReference type="PANTHER" id="PTHR30097:SF15">
    <property type="entry name" value="CATION EFFLUX SYSTEM PROTEIN CUSB"/>
    <property type="match status" value="1"/>
</dbReference>
<comment type="similarity">
    <text evidence="1">Belongs to the membrane fusion protein (MFP) (TC 8.A.1) family.</text>
</comment>
<comment type="caution">
    <text evidence="8">The sequence shown here is derived from an EMBL/GenBank/DDBJ whole genome shotgun (WGS) entry which is preliminary data.</text>
</comment>
<dbReference type="OrthoDB" id="9806939at2"/>
<feature type="domain" description="CusB-like barrel-sandwich hybrid" evidence="5">
    <location>
        <begin position="202"/>
        <end position="317"/>
    </location>
</feature>
<dbReference type="GO" id="GO:0046914">
    <property type="term" value="F:transition metal ion binding"/>
    <property type="evidence" value="ECO:0007669"/>
    <property type="project" value="TreeGrafter"/>
</dbReference>
<proteinExistence type="inferred from homology"/>
<evidence type="ECO:0000256" key="4">
    <source>
        <dbReference type="ARBA" id="ARBA00023065"/>
    </source>
</evidence>